<evidence type="ECO:0000313" key="2">
    <source>
        <dbReference type="EMBL" id="ACU69295.1"/>
    </source>
</evidence>
<sequence length="522" mass="57176">MSSTSKFLRDLAKKTNTASAARAVLRATHLKSGPGRLSDPRVGLPASVLPAGGNRITAENAKAGSADWRMGASKSRPGTDYERQIKGYASTDSVAAGEAIDFHIAVEPAGSFTVSVYRLGYYGGASARRVLVSPTLTAAPQPVPTPDQETGRIALEWPVAWTLDIPKDWTPGTYVAVLDKADGFRNYVPFVVRDDEASADFLVVLPSTSWQAYNWWPRDGITGRNVYYGYVTKEAAESDAALKAKFSTDARGWISNPARATQVSFARPYFADGLPDGFVREQSFIQWAEGMGYDLSYATGLDLHAGRIDPTKYRGLIFAGHDEYWSTDMYRHAEEAVAAGTSLAFLTANNAYWHVRYDEHTRTMSCYKGFEDPHTEDFPTGMWRAGEGNPRAEQQLMGVQYSGILKGRHPLIVHEADHWFWSGTGLTNGDEIPGLLGGEADSLFEAMPRAKAEEQALLTASPYTISNGTNFTQNTSIYRSPSGAWVFTAGTFLWPLGLGHPTYQDKRITRATANFLSRVKGS</sequence>
<keyword evidence="3" id="KW-1185">Reference proteome</keyword>
<reference evidence="2 3" key="1">
    <citation type="journal article" date="2009" name="Stand. Genomic Sci.">
        <title>Complete genome sequence of Catenulispora acidiphila type strain (ID 139908).</title>
        <authorList>
            <person name="Copeland A."/>
            <person name="Lapidus A."/>
            <person name="Glavina Del Rio T."/>
            <person name="Nolan M."/>
            <person name="Lucas S."/>
            <person name="Chen F."/>
            <person name="Tice H."/>
            <person name="Cheng J.F."/>
            <person name="Bruce D."/>
            <person name="Goodwin L."/>
            <person name="Pitluck S."/>
            <person name="Mikhailova N."/>
            <person name="Pati A."/>
            <person name="Ivanova N."/>
            <person name="Mavromatis K."/>
            <person name="Chen A."/>
            <person name="Palaniappan K."/>
            <person name="Chain P."/>
            <person name="Land M."/>
            <person name="Hauser L."/>
            <person name="Chang Y.J."/>
            <person name="Jeffries C.D."/>
            <person name="Chertkov O."/>
            <person name="Brettin T."/>
            <person name="Detter J.C."/>
            <person name="Han C."/>
            <person name="Ali Z."/>
            <person name="Tindall B.J."/>
            <person name="Goker M."/>
            <person name="Bristow J."/>
            <person name="Eisen J.A."/>
            <person name="Markowitz V."/>
            <person name="Hugenholtz P."/>
            <person name="Kyrpides N.C."/>
            <person name="Klenk H.P."/>
        </authorList>
    </citation>
    <scope>NUCLEOTIDE SEQUENCE [LARGE SCALE GENOMIC DNA]</scope>
    <source>
        <strain evidence="3">DSM 44928 / JCM 14897 / NBRC 102108 / NRRL B-24433 / ID139908</strain>
    </source>
</reference>
<proteinExistence type="predicted"/>
<name>C7PVD9_CATAD</name>
<dbReference type="RefSeq" id="WP_012784590.1">
    <property type="nucleotide sequence ID" value="NC_013131.1"/>
</dbReference>
<dbReference type="HOGENOM" id="CLU_030803_0_0_11"/>
<gene>
    <name evidence="2" type="ordered locus">Caci_0342</name>
</gene>
<dbReference type="eggNOG" id="COG3391">
    <property type="taxonomic scope" value="Bacteria"/>
</dbReference>
<dbReference type="AlphaFoldDB" id="C7PVD9"/>
<dbReference type="KEGG" id="cai:Caci_0342"/>
<evidence type="ECO:0000259" key="1">
    <source>
        <dbReference type="Pfam" id="PF20254"/>
    </source>
</evidence>
<dbReference type="InParanoid" id="C7PVD9"/>
<dbReference type="STRING" id="479433.Caci_0342"/>
<dbReference type="Proteomes" id="UP000000851">
    <property type="component" value="Chromosome"/>
</dbReference>
<evidence type="ECO:0000313" key="3">
    <source>
        <dbReference type="Proteomes" id="UP000000851"/>
    </source>
</evidence>
<protein>
    <recommendedName>
        <fullName evidence="1">N,N-dimethylformamidase beta subunit-like C-terminal domain-containing protein</fullName>
    </recommendedName>
</protein>
<organism evidence="2 3">
    <name type="scientific">Catenulispora acidiphila (strain DSM 44928 / JCM 14897 / NBRC 102108 / NRRL B-24433 / ID139908)</name>
    <dbReference type="NCBI Taxonomy" id="479433"/>
    <lineage>
        <taxon>Bacteria</taxon>
        <taxon>Bacillati</taxon>
        <taxon>Actinomycetota</taxon>
        <taxon>Actinomycetes</taxon>
        <taxon>Catenulisporales</taxon>
        <taxon>Catenulisporaceae</taxon>
        <taxon>Catenulispora</taxon>
    </lineage>
</organism>
<dbReference type="InterPro" id="IPR046540">
    <property type="entry name" value="DMFA2_C"/>
</dbReference>
<feature type="domain" description="N,N-dimethylformamidase beta subunit-like C-terminal" evidence="1">
    <location>
        <begin position="113"/>
        <end position="501"/>
    </location>
</feature>
<dbReference type="EMBL" id="CP001700">
    <property type="protein sequence ID" value="ACU69295.1"/>
    <property type="molecule type" value="Genomic_DNA"/>
</dbReference>
<dbReference type="Pfam" id="PF20254">
    <property type="entry name" value="DMFA2_C"/>
    <property type="match status" value="1"/>
</dbReference>
<dbReference type="OrthoDB" id="505641at2"/>
<accession>C7PVD9</accession>